<evidence type="ECO:0000256" key="4">
    <source>
        <dbReference type="HAMAP-Rule" id="MF_00654"/>
    </source>
</evidence>
<comment type="pathway">
    <text evidence="4">Cofactor biosynthesis; pyrroloquinoline quinone biosynthesis.</text>
</comment>
<evidence type="ECO:0000313" key="7">
    <source>
        <dbReference type="EMBL" id="MFC5665128.1"/>
    </source>
</evidence>
<comment type="pathway">
    <text evidence="1">Cofactor biosynthesis; thiamine diphosphate biosynthesis.</text>
</comment>
<comment type="function">
    <text evidence="4">Ring cyclization and eight-electron oxidation of 3a-(2-amino-2-carboxyethyl)-4,5-dioxo-4,5,6,7,8,9-hexahydroquinoline-7,9-dicarboxylic-acid to PQQ.</text>
</comment>
<sequence length="268" mass="29554">MTQASTSASTREEFAARLYGLRGRYWDTHPFHLRLHSGGCTPPELRRWVANRWYYQLCLTRKNAAIIANCPLPEVRREWTRRLGYQDGPNEGEGGLADWLVLAEAVGLDRAEVLDERHVARGVRFAVDGYLHFCQTRPWTEGVAAALTEMFSPDHMAERVTAWQKHYDWIDPASYAYFEHRIPDARRDSARTLDVVLDHCVTAEQQQTAVAALAFKCEVLRAMLDAVDYGPETAATAGSAAPGATVGSAGSAESAGPAGSAASSWTGR</sequence>
<dbReference type="HAMAP" id="MF_00654">
    <property type="entry name" value="PQQ_syn_PqqC"/>
    <property type="match status" value="1"/>
</dbReference>
<evidence type="ECO:0000256" key="1">
    <source>
        <dbReference type="ARBA" id="ARBA00004948"/>
    </source>
</evidence>
<feature type="domain" description="Thiaminase-2/PQQC" evidence="6">
    <location>
        <begin position="25"/>
        <end position="225"/>
    </location>
</feature>
<evidence type="ECO:0000256" key="3">
    <source>
        <dbReference type="ARBA" id="ARBA00023002"/>
    </source>
</evidence>
<reference evidence="8" key="1">
    <citation type="journal article" date="2019" name="Int. J. Syst. Evol. Microbiol.">
        <title>The Global Catalogue of Microorganisms (GCM) 10K type strain sequencing project: providing services to taxonomists for standard genome sequencing and annotation.</title>
        <authorList>
            <consortium name="The Broad Institute Genomics Platform"/>
            <consortium name="The Broad Institute Genome Sequencing Center for Infectious Disease"/>
            <person name="Wu L."/>
            <person name="Ma J."/>
        </authorList>
    </citation>
    <scope>NUCLEOTIDE SEQUENCE [LARGE SCALE GENOMIC DNA]</scope>
    <source>
        <strain evidence="8">CGMCC 4.1437</strain>
    </source>
</reference>
<dbReference type="PANTHER" id="PTHR40279">
    <property type="entry name" value="PQQC-LIKE PROTEIN"/>
    <property type="match status" value="1"/>
</dbReference>
<comment type="caution">
    <text evidence="7">The sequence shown here is derived from an EMBL/GenBank/DDBJ whole genome shotgun (WGS) entry which is preliminary data.</text>
</comment>
<dbReference type="InterPro" id="IPR039068">
    <property type="entry name" value="PqqC-like"/>
</dbReference>
<accession>A0ABW0X3K5</accession>
<dbReference type="GO" id="GO:0033732">
    <property type="term" value="F:pyrroloquinoline-quinone synthase activity"/>
    <property type="evidence" value="ECO:0007669"/>
    <property type="project" value="UniProtKB-EC"/>
</dbReference>
<evidence type="ECO:0000259" key="6">
    <source>
        <dbReference type="Pfam" id="PF03070"/>
    </source>
</evidence>
<feature type="region of interest" description="Disordered" evidence="5">
    <location>
        <begin position="234"/>
        <end position="268"/>
    </location>
</feature>
<gene>
    <name evidence="4 7" type="primary">pqqC</name>
    <name evidence="7" type="ORF">ACFP3U_19345</name>
</gene>
<dbReference type="Gene3D" id="1.20.910.10">
    <property type="entry name" value="Heme oxygenase-like"/>
    <property type="match status" value="1"/>
</dbReference>
<protein>
    <recommendedName>
        <fullName evidence="4">Pyrroloquinoline-quinone synthase</fullName>
        <ecNumber evidence="4">1.3.3.11</ecNumber>
    </recommendedName>
    <alternativeName>
        <fullName evidence="4">Coenzyme PQQ synthesis protein C</fullName>
    </alternativeName>
    <alternativeName>
        <fullName evidence="4">Pyrroloquinoline quinone biosynthesis protein C</fullName>
    </alternativeName>
</protein>
<dbReference type="Proteomes" id="UP001595975">
    <property type="component" value="Unassembled WGS sequence"/>
</dbReference>
<dbReference type="InterPro" id="IPR016084">
    <property type="entry name" value="Haem_Oase-like_multi-hlx"/>
</dbReference>
<comment type="similarity">
    <text evidence="4">Belongs to the PqqC family.</text>
</comment>
<dbReference type="NCBIfam" id="TIGR02111">
    <property type="entry name" value="PQQ_syn_pqqC"/>
    <property type="match status" value="1"/>
</dbReference>
<dbReference type="EC" id="1.3.3.11" evidence="4"/>
<comment type="catalytic activity">
    <reaction evidence="4">
        <text>6-(2-amino-2-carboxyethyl)-7,8-dioxo-1,2,3,4,7,8-hexahydroquinoline-2,4-dicarboxylate + 3 O2 = pyrroloquinoline quinone + 2 H2O2 + 2 H2O + H(+)</text>
        <dbReference type="Rhea" id="RHEA:10692"/>
        <dbReference type="ChEBI" id="CHEBI:15377"/>
        <dbReference type="ChEBI" id="CHEBI:15378"/>
        <dbReference type="ChEBI" id="CHEBI:15379"/>
        <dbReference type="ChEBI" id="CHEBI:16240"/>
        <dbReference type="ChEBI" id="CHEBI:58442"/>
        <dbReference type="ChEBI" id="CHEBI:58778"/>
        <dbReference type="EC" id="1.3.3.11"/>
    </reaction>
</comment>
<dbReference type="EMBL" id="JBHSOF010000024">
    <property type="protein sequence ID" value="MFC5665128.1"/>
    <property type="molecule type" value="Genomic_DNA"/>
</dbReference>
<organism evidence="7 8">
    <name type="scientific">Kitasatospora misakiensis</name>
    <dbReference type="NCBI Taxonomy" id="67330"/>
    <lineage>
        <taxon>Bacteria</taxon>
        <taxon>Bacillati</taxon>
        <taxon>Actinomycetota</taxon>
        <taxon>Actinomycetes</taxon>
        <taxon>Kitasatosporales</taxon>
        <taxon>Streptomycetaceae</taxon>
        <taxon>Kitasatospora</taxon>
    </lineage>
</organism>
<evidence type="ECO:0000256" key="5">
    <source>
        <dbReference type="SAM" id="MobiDB-lite"/>
    </source>
</evidence>
<dbReference type="SUPFAM" id="SSF48613">
    <property type="entry name" value="Heme oxygenase-like"/>
    <property type="match status" value="1"/>
</dbReference>
<keyword evidence="2 4" id="KW-0884">PQQ biosynthesis</keyword>
<evidence type="ECO:0000256" key="2">
    <source>
        <dbReference type="ARBA" id="ARBA00022905"/>
    </source>
</evidence>
<dbReference type="RefSeq" id="WP_380226815.1">
    <property type="nucleotide sequence ID" value="NZ_JBHSOF010000024.1"/>
</dbReference>
<keyword evidence="8" id="KW-1185">Reference proteome</keyword>
<dbReference type="PANTHER" id="PTHR40279:SF3">
    <property type="entry name" value="4-AMINOBENZOATE SYNTHASE"/>
    <property type="match status" value="1"/>
</dbReference>
<dbReference type="Pfam" id="PF03070">
    <property type="entry name" value="TENA_THI-4"/>
    <property type="match status" value="1"/>
</dbReference>
<keyword evidence="3 4" id="KW-0560">Oxidoreductase</keyword>
<dbReference type="InterPro" id="IPR011845">
    <property type="entry name" value="PqqC"/>
</dbReference>
<name>A0ABW0X3K5_9ACTN</name>
<proteinExistence type="inferred from homology"/>
<dbReference type="InterPro" id="IPR004305">
    <property type="entry name" value="Thiaminase-2/PQQC"/>
</dbReference>
<evidence type="ECO:0000313" key="8">
    <source>
        <dbReference type="Proteomes" id="UP001595975"/>
    </source>
</evidence>